<gene>
    <name evidence="1" type="ORF">TIFTF001_004400</name>
</gene>
<dbReference type="Proteomes" id="UP001187192">
    <property type="component" value="Unassembled WGS sequence"/>
</dbReference>
<accession>A0AA87ZV44</accession>
<name>A0AA87ZV44_FICCA</name>
<protein>
    <submittedName>
        <fullName evidence="1">Uncharacterized protein</fullName>
    </submittedName>
</protein>
<evidence type="ECO:0000313" key="2">
    <source>
        <dbReference type="Proteomes" id="UP001187192"/>
    </source>
</evidence>
<evidence type="ECO:0000313" key="1">
    <source>
        <dbReference type="EMBL" id="GMN33898.1"/>
    </source>
</evidence>
<dbReference type="EMBL" id="BTGU01000004">
    <property type="protein sequence ID" value="GMN33898.1"/>
    <property type="molecule type" value="Genomic_DNA"/>
</dbReference>
<dbReference type="AlphaFoldDB" id="A0AA87ZV44"/>
<organism evidence="1 2">
    <name type="scientific">Ficus carica</name>
    <name type="common">Common fig</name>
    <dbReference type="NCBI Taxonomy" id="3494"/>
    <lineage>
        <taxon>Eukaryota</taxon>
        <taxon>Viridiplantae</taxon>
        <taxon>Streptophyta</taxon>
        <taxon>Embryophyta</taxon>
        <taxon>Tracheophyta</taxon>
        <taxon>Spermatophyta</taxon>
        <taxon>Magnoliopsida</taxon>
        <taxon>eudicotyledons</taxon>
        <taxon>Gunneridae</taxon>
        <taxon>Pentapetalae</taxon>
        <taxon>rosids</taxon>
        <taxon>fabids</taxon>
        <taxon>Rosales</taxon>
        <taxon>Moraceae</taxon>
        <taxon>Ficeae</taxon>
        <taxon>Ficus</taxon>
    </lineage>
</organism>
<proteinExistence type="predicted"/>
<comment type="caution">
    <text evidence="1">The sequence shown here is derived from an EMBL/GenBank/DDBJ whole genome shotgun (WGS) entry which is preliminary data.</text>
</comment>
<reference evidence="1" key="1">
    <citation type="submission" date="2023-07" db="EMBL/GenBank/DDBJ databases">
        <title>draft genome sequence of fig (Ficus carica).</title>
        <authorList>
            <person name="Takahashi T."/>
            <person name="Nishimura K."/>
        </authorList>
    </citation>
    <scope>NUCLEOTIDE SEQUENCE</scope>
</reference>
<keyword evidence="2" id="KW-1185">Reference proteome</keyword>
<sequence length="212" mass="24483">MDAITKSRGIELIVELHDIDNLTFNRPDVIFVAVSFDINAMLKAKSHLTDDEFINDELGDETLKEYVEYEGTESEEDDDLDVDDEVDDISSDDEEILYVLIFQVVICFYHLPKTCILVTEPPRDPTRLPAPCESCRGKAKLLDITRKVVLEGKLNDWFNFDLDANVRLIRSIINHDYAKYYKDWKNDLHNYFKDLGGADNEEYVRDPPSPEA</sequence>